<evidence type="ECO:0000313" key="3">
    <source>
        <dbReference type="Proteomes" id="UP000252914"/>
    </source>
</evidence>
<accession>A0A367F4G1</accession>
<reference evidence="2 3" key="1">
    <citation type="submission" date="2018-06" db="EMBL/GenBank/DDBJ databases">
        <title>Streptomyces reniochalinae sp. nov. and Streptomyces diacarnus sp. nov. from marine sponges.</title>
        <authorList>
            <person name="Li L."/>
        </authorList>
    </citation>
    <scope>NUCLEOTIDE SEQUENCE [LARGE SCALE GENOMIC DNA]</scope>
    <source>
        <strain evidence="2 3">LHW51701</strain>
    </source>
</reference>
<keyword evidence="1" id="KW-0732">Signal</keyword>
<feature type="signal peptide" evidence="1">
    <location>
        <begin position="1"/>
        <end position="24"/>
    </location>
</feature>
<evidence type="ECO:0000256" key="1">
    <source>
        <dbReference type="SAM" id="SignalP"/>
    </source>
</evidence>
<dbReference type="RefSeq" id="WP_114021593.1">
    <property type="nucleotide sequence ID" value="NZ_QOIN01000039.1"/>
</dbReference>
<gene>
    <name evidence="2" type="ORF">DTL70_10395</name>
</gene>
<dbReference type="EMBL" id="QOIN01000039">
    <property type="protein sequence ID" value="RCG24742.1"/>
    <property type="molecule type" value="Genomic_DNA"/>
</dbReference>
<protein>
    <submittedName>
        <fullName evidence="2">Uncharacterized protein</fullName>
    </submittedName>
</protein>
<comment type="caution">
    <text evidence="2">The sequence shown here is derived from an EMBL/GenBank/DDBJ whole genome shotgun (WGS) entry which is preliminary data.</text>
</comment>
<dbReference type="Proteomes" id="UP000252914">
    <property type="component" value="Unassembled WGS sequence"/>
</dbReference>
<proteinExistence type="predicted"/>
<evidence type="ECO:0000313" key="2">
    <source>
        <dbReference type="EMBL" id="RCG24742.1"/>
    </source>
</evidence>
<organism evidence="2 3">
    <name type="scientific">Streptomyces diacarni</name>
    <dbReference type="NCBI Taxonomy" id="2800381"/>
    <lineage>
        <taxon>Bacteria</taxon>
        <taxon>Bacillati</taxon>
        <taxon>Actinomycetota</taxon>
        <taxon>Actinomycetes</taxon>
        <taxon>Kitasatosporales</taxon>
        <taxon>Streptomycetaceae</taxon>
        <taxon>Streptomyces</taxon>
    </lineage>
</organism>
<feature type="chain" id="PRO_5016809890" evidence="1">
    <location>
        <begin position="25"/>
        <end position="109"/>
    </location>
</feature>
<name>A0A367F4G1_9ACTN</name>
<dbReference type="AlphaFoldDB" id="A0A367F4G1"/>
<keyword evidence="3" id="KW-1185">Reference proteome</keyword>
<sequence>MFRLPRAAGVLAAGAALIVVPAHAAAAVGPAAGTGAPHVLGACSELIGQGPGWASLRNDCGVEVSGSVQLTSGTSPQCVSIPAHGTSTVRWAGDGTAEYAYDCLTRGDE</sequence>